<sequence length="116" mass="13157">MTVGIGTVYFDLHPLYYQMIAILAKDDETWSILNTGIACRELKGKAFYTMACSTSGHNGMLILSLRSFPSLLHFLCCNKLRELIPDDKDVVKETSLLPGLKTFLENRLDWLLKSRS</sequence>
<proteinExistence type="predicted"/>
<comment type="caution">
    <text evidence="1">The sequence shown here is derived from an EMBL/GenBank/DDBJ whole genome shotgun (WGS) entry which is preliminary data.</text>
</comment>
<accession>A0AAV4QC33</accession>
<reference evidence="1 2" key="1">
    <citation type="submission" date="2021-06" db="EMBL/GenBank/DDBJ databases">
        <title>Caerostris extrusa draft genome.</title>
        <authorList>
            <person name="Kono N."/>
            <person name="Arakawa K."/>
        </authorList>
    </citation>
    <scope>NUCLEOTIDE SEQUENCE [LARGE SCALE GENOMIC DNA]</scope>
</reference>
<dbReference type="EMBL" id="BPLR01006131">
    <property type="protein sequence ID" value="GIY07613.1"/>
    <property type="molecule type" value="Genomic_DNA"/>
</dbReference>
<protein>
    <submittedName>
        <fullName evidence="1">SPRY domain-containing SOCS box protein 3</fullName>
    </submittedName>
</protein>
<dbReference type="AlphaFoldDB" id="A0AAV4QC33"/>
<dbReference type="Proteomes" id="UP001054945">
    <property type="component" value="Unassembled WGS sequence"/>
</dbReference>
<evidence type="ECO:0000313" key="1">
    <source>
        <dbReference type="EMBL" id="GIY07613.1"/>
    </source>
</evidence>
<keyword evidence="2" id="KW-1185">Reference proteome</keyword>
<evidence type="ECO:0000313" key="2">
    <source>
        <dbReference type="Proteomes" id="UP001054945"/>
    </source>
</evidence>
<organism evidence="1 2">
    <name type="scientific">Caerostris extrusa</name>
    <name type="common">Bark spider</name>
    <name type="synonym">Caerostris bankana</name>
    <dbReference type="NCBI Taxonomy" id="172846"/>
    <lineage>
        <taxon>Eukaryota</taxon>
        <taxon>Metazoa</taxon>
        <taxon>Ecdysozoa</taxon>
        <taxon>Arthropoda</taxon>
        <taxon>Chelicerata</taxon>
        <taxon>Arachnida</taxon>
        <taxon>Araneae</taxon>
        <taxon>Araneomorphae</taxon>
        <taxon>Entelegynae</taxon>
        <taxon>Araneoidea</taxon>
        <taxon>Araneidae</taxon>
        <taxon>Caerostris</taxon>
    </lineage>
</organism>
<name>A0AAV4QC33_CAEEX</name>
<gene>
    <name evidence="1" type="primary">Spsb3</name>
    <name evidence="1" type="ORF">CEXT_770701</name>
</gene>